<dbReference type="Pfam" id="PF10604">
    <property type="entry name" value="Polyketide_cyc2"/>
    <property type="match status" value="1"/>
</dbReference>
<dbReference type="SUPFAM" id="SSF55469">
    <property type="entry name" value="FMN-dependent nitroreductase-like"/>
    <property type="match status" value="1"/>
</dbReference>
<dbReference type="Gene3D" id="3.40.109.10">
    <property type="entry name" value="NADH Oxidase"/>
    <property type="match status" value="1"/>
</dbReference>
<comment type="similarity">
    <text evidence="1">Belongs to the nitroreductase family.</text>
</comment>
<dbReference type="InterPro" id="IPR023393">
    <property type="entry name" value="START-like_dom_sf"/>
</dbReference>
<proteinExistence type="inferred from homology"/>
<comment type="caution">
    <text evidence="4">The sequence shown here is derived from an EMBL/GenBank/DDBJ whole genome shotgun (WGS) entry which is preliminary data.</text>
</comment>
<dbReference type="CDD" id="cd02062">
    <property type="entry name" value="Nitro_FMN_reductase"/>
    <property type="match status" value="1"/>
</dbReference>
<dbReference type="Pfam" id="PF00881">
    <property type="entry name" value="Nitroreductase"/>
    <property type="match status" value="1"/>
</dbReference>
<organism evidence="4 5">
    <name type="scientific">Pseudonocardia alaniniphila</name>
    <dbReference type="NCBI Taxonomy" id="75291"/>
    <lineage>
        <taxon>Bacteria</taxon>
        <taxon>Bacillati</taxon>
        <taxon>Actinomycetota</taxon>
        <taxon>Actinomycetes</taxon>
        <taxon>Pseudonocardiales</taxon>
        <taxon>Pseudonocardiaceae</taxon>
        <taxon>Pseudonocardia</taxon>
    </lineage>
</organism>
<dbReference type="PANTHER" id="PTHR43673:SF10">
    <property type="entry name" value="NADH DEHYDROGENASE_NAD(P)H NITROREDUCTASE XCC3605-RELATED"/>
    <property type="match status" value="1"/>
</dbReference>
<accession>A0ABS9TPF7</accession>
<dbReference type="Proteomes" id="UP001299970">
    <property type="component" value="Unassembled WGS sequence"/>
</dbReference>
<protein>
    <submittedName>
        <fullName evidence="4">Nitroreductase family protein</fullName>
    </submittedName>
</protein>
<dbReference type="EMBL" id="JAKXMK010000032">
    <property type="protein sequence ID" value="MCH6170410.1"/>
    <property type="molecule type" value="Genomic_DNA"/>
</dbReference>
<gene>
    <name evidence="4" type="ORF">MMF94_32310</name>
</gene>
<evidence type="ECO:0000259" key="3">
    <source>
        <dbReference type="Pfam" id="PF00881"/>
    </source>
</evidence>
<reference evidence="4 5" key="1">
    <citation type="submission" date="2022-03" db="EMBL/GenBank/DDBJ databases">
        <title>Pseudonocardia alaer sp. nov., a novel actinomycete isolated from reed forest soil.</title>
        <authorList>
            <person name="Wang L."/>
        </authorList>
    </citation>
    <scope>NUCLEOTIDE SEQUENCE [LARGE SCALE GENOMIC DNA]</scope>
    <source>
        <strain evidence="4 5">Y-16303</strain>
    </source>
</reference>
<evidence type="ECO:0000256" key="2">
    <source>
        <dbReference type="ARBA" id="ARBA00023002"/>
    </source>
</evidence>
<dbReference type="InterPro" id="IPR000415">
    <property type="entry name" value="Nitroreductase-like"/>
</dbReference>
<dbReference type="PANTHER" id="PTHR43673">
    <property type="entry name" value="NAD(P)H NITROREDUCTASE YDGI-RELATED"/>
    <property type="match status" value="1"/>
</dbReference>
<dbReference type="SUPFAM" id="SSF55961">
    <property type="entry name" value="Bet v1-like"/>
    <property type="match status" value="1"/>
</dbReference>
<sequence>MTSFDLDQIDHLLSTTRAVRKRLDFDRPLPDDVVLRLIDLAEQTPSGSNQASRRWVVVRDLATKERIAQLYREAGSGLLTGLVAGEEDERRRRVFESAIHLAENLERVPALVIATIYGTHDGSGRPGLFDSVIQAAWSFCLAARARGIGTSWTTLHLQRAQEVAELLGIPDGVTQIVLLPVAYTTGGDFRPAPRRPAGEITFFDQWGFTTSTVPEPQRTHPGEGRGVSLDIDVHAPPERLWPLVSDISMPSRFSSEAAGAIWDENQQPGPGARFHGSNACDDAGHPALNHLMEGRLSWTTSCQVERWEPPHEFSYCVGDPESPSARWAFRLQPMLGGGTRITHSMLVGPGKSGTSIVARQNPEQIESIYEGRLRCIRTNIAATLAGIKALAES</sequence>
<keyword evidence="5" id="KW-1185">Reference proteome</keyword>
<dbReference type="Gene3D" id="3.30.530.20">
    <property type="match status" value="1"/>
</dbReference>
<dbReference type="CDD" id="cd07812">
    <property type="entry name" value="SRPBCC"/>
    <property type="match status" value="1"/>
</dbReference>
<evidence type="ECO:0000313" key="4">
    <source>
        <dbReference type="EMBL" id="MCH6170410.1"/>
    </source>
</evidence>
<evidence type="ECO:0000256" key="1">
    <source>
        <dbReference type="ARBA" id="ARBA00007118"/>
    </source>
</evidence>
<dbReference type="InterPro" id="IPR029479">
    <property type="entry name" value="Nitroreductase"/>
</dbReference>
<feature type="domain" description="Nitroreductase" evidence="3">
    <location>
        <begin position="17"/>
        <end position="181"/>
    </location>
</feature>
<name>A0ABS9TPF7_9PSEU</name>
<dbReference type="InterPro" id="IPR019587">
    <property type="entry name" value="Polyketide_cyclase/dehydratase"/>
</dbReference>
<evidence type="ECO:0000313" key="5">
    <source>
        <dbReference type="Proteomes" id="UP001299970"/>
    </source>
</evidence>
<dbReference type="RefSeq" id="WP_241041218.1">
    <property type="nucleotide sequence ID" value="NZ_BAAAJF010000030.1"/>
</dbReference>
<keyword evidence="2" id="KW-0560">Oxidoreductase</keyword>